<organism evidence="2 3">
    <name type="scientific">Erwinia phage pEa_SNUABM_7</name>
    <dbReference type="NCBI Taxonomy" id="2866695"/>
    <lineage>
        <taxon>Viruses</taxon>
        <taxon>Duplodnaviria</taxon>
        <taxon>Heunggongvirae</taxon>
        <taxon>Uroviricota</taxon>
        <taxon>Caudoviricetes</taxon>
        <taxon>Snuvirus</taxon>
        <taxon>Snuvirus SNUABM7</taxon>
    </lineage>
</organism>
<name>A0AAE7WSG5_9CAUD</name>
<protein>
    <submittedName>
        <fullName evidence="2">Uncharacterized protein</fullName>
    </submittedName>
</protein>
<feature type="compositionally biased region" description="Basic and acidic residues" evidence="1">
    <location>
        <begin position="9"/>
        <end position="22"/>
    </location>
</feature>
<dbReference type="Proteomes" id="UP000827609">
    <property type="component" value="Segment"/>
</dbReference>
<feature type="compositionally biased region" description="Basic and acidic residues" evidence="1">
    <location>
        <begin position="37"/>
        <end position="46"/>
    </location>
</feature>
<feature type="region of interest" description="Disordered" evidence="1">
    <location>
        <begin position="1"/>
        <end position="107"/>
    </location>
</feature>
<dbReference type="EMBL" id="MZ475896">
    <property type="protein sequence ID" value="QYW04911.1"/>
    <property type="molecule type" value="Genomic_DNA"/>
</dbReference>
<proteinExistence type="predicted"/>
<keyword evidence="3" id="KW-1185">Reference proteome</keyword>
<evidence type="ECO:0000313" key="3">
    <source>
        <dbReference type="Proteomes" id="UP000827609"/>
    </source>
</evidence>
<gene>
    <name evidence="2" type="ORF">pEaSNUABM7_00243</name>
</gene>
<sequence>MEMLVSLSHELRVDEQDARTAEEAQPQQNPDQARALELQEKKRIEDTYGVEATDEEIKRGEDAEAEKKQAEEESAKPEKVENLGQFKPREDLTASQIQDEHDKPINL</sequence>
<accession>A0AAE7WSG5</accession>
<feature type="compositionally biased region" description="Basic and acidic residues" evidence="1">
    <location>
        <begin position="55"/>
        <end position="107"/>
    </location>
</feature>
<reference evidence="2" key="1">
    <citation type="submission" date="2021-06" db="EMBL/GenBank/DDBJ databases">
        <title>Complete genome sequence of Erwinia phage pEa_SNUABM_7.</title>
        <authorList>
            <person name="Kim S.G."/>
            <person name="Park S.C."/>
        </authorList>
    </citation>
    <scope>NUCLEOTIDE SEQUENCE</scope>
</reference>
<evidence type="ECO:0000256" key="1">
    <source>
        <dbReference type="SAM" id="MobiDB-lite"/>
    </source>
</evidence>
<evidence type="ECO:0000313" key="2">
    <source>
        <dbReference type="EMBL" id="QYW04911.1"/>
    </source>
</evidence>